<accession>N8WC72</accession>
<evidence type="ECO:0000313" key="1">
    <source>
        <dbReference type="EMBL" id="ENV09506.1"/>
    </source>
</evidence>
<dbReference type="PATRIC" id="fig|1144672.3.peg.2069"/>
<dbReference type="AlphaFoldDB" id="N8WC72"/>
<dbReference type="RefSeq" id="WP_004804995.1">
    <property type="nucleotide sequence ID" value="NZ_KB849440.1"/>
</dbReference>
<dbReference type="InterPro" id="IPR024530">
    <property type="entry name" value="QSregVF_b"/>
</dbReference>
<comment type="caution">
    <text evidence="1">The sequence shown here is derived from an EMBL/GenBank/DDBJ whole genome shotgun (WGS) entry which is preliminary data.</text>
</comment>
<dbReference type="STRING" id="1144672.F966_02164"/>
<sequence length="142" mass="16097">MSAIILDTETHDMNGYPIEIAHVPVSFLESGELSVDKDACFDEYFSCPKGSVKSRESIRNAHNAKQDILLTAVLLKQICKSLGIKDMQSLYLFSEQARIPTRMPYGKHKHTLIKDLPADYVSWLLRQDDLDPYIKKALVKGQ</sequence>
<gene>
    <name evidence="1" type="ORF">F966_02164</name>
</gene>
<evidence type="ECO:0000313" key="2">
    <source>
        <dbReference type="Proteomes" id="UP000013209"/>
    </source>
</evidence>
<protein>
    <recommendedName>
        <fullName evidence="3">Exonuclease domain-containing protein</fullName>
    </recommendedName>
</protein>
<name>N8WC72_9GAMM</name>
<dbReference type="HOGENOM" id="CLU_1811626_0_0_6"/>
<reference evidence="1 2" key="1">
    <citation type="submission" date="2013-02" db="EMBL/GenBank/DDBJ databases">
        <title>The Genome Sequence of Acinetobacter sp. CIP 56.2.</title>
        <authorList>
            <consortium name="The Broad Institute Genome Sequencing Platform"/>
            <consortium name="The Broad Institute Genome Sequencing Center for Infectious Disease"/>
            <person name="Cerqueira G."/>
            <person name="Feldgarden M."/>
            <person name="Courvalin P."/>
            <person name="Perichon B."/>
            <person name="Grillot-Courvalin C."/>
            <person name="Clermont D."/>
            <person name="Rocha E."/>
            <person name="Yoon E.-J."/>
            <person name="Nemec A."/>
            <person name="Walker B."/>
            <person name="Young S.K."/>
            <person name="Zeng Q."/>
            <person name="Gargeya S."/>
            <person name="Fitzgerald M."/>
            <person name="Haas B."/>
            <person name="Abouelleil A."/>
            <person name="Alvarado L."/>
            <person name="Arachchi H.M."/>
            <person name="Berlin A.M."/>
            <person name="Chapman S.B."/>
            <person name="Dewar J."/>
            <person name="Goldberg J."/>
            <person name="Griggs A."/>
            <person name="Gujja S."/>
            <person name="Hansen M."/>
            <person name="Howarth C."/>
            <person name="Imamovic A."/>
            <person name="Larimer J."/>
            <person name="McCowan C."/>
            <person name="Murphy C."/>
            <person name="Neiman D."/>
            <person name="Pearson M."/>
            <person name="Priest M."/>
            <person name="Roberts A."/>
            <person name="Saif S."/>
            <person name="Shea T."/>
            <person name="Sisk P."/>
            <person name="Sykes S."/>
            <person name="Wortman J."/>
            <person name="Nusbaum C."/>
            <person name="Birren B."/>
        </authorList>
    </citation>
    <scope>NUCLEOTIDE SEQUENCE [LARGE SCALE GENOMIC DNA]</scope>
    <source>
        <strain evidence="1 2">CIP 56.2</strain>
    </source>
</reference>
<proteinExistence type="predicted"/>
<evidence type="ECO:0008006" key="3">
    <source>
        <dbReference type="Google" id="ProtNLM"/>
    </source>
</evidence>
<organism evidence="1 2">
    <name type="scientific">Acinetobacter higginsii</name>
    <dbReference type="NCBI Taxonomy" id="70347"/>
    <lineage>
        <taxon>Bacteria</taxon>
        <taxon>Pseudomonadati</taxon>
        <taxon>Pseudomonadota</taxon>
        <taxon>Gammaproteobacteria</taxon>
        <taxon>Moraxellales</taxon>
        <taxon>Moraxellaceae</taxon>
        <taxon>Acinetobacter</taxon>
    </lineage>
</organism>
<dbReference type="eggNOG" id="COG0847">
    <property type="taxonomic scope" value="Bacteria"/>
</dbReference>
<dbReference type="Pfam" id="PF12843">
    <property type="entry name" value="QSregVF_b"/>
    <property type="match status" value="1"/>
</dbReference>
<dbReference type="EMBL" id="APPH01000009">
    <property type="protein sequence ID" value="ENV09506.1"/>
    <property type="molecule type" value="Genomic_DNA"/>
</dbReference>
<dbReference type="Proteomes" id="UP000013209">
    <property type="component" value="Unassembled WGS sequence"/>
</dbReference>